<dbReference type="Gene3D" id="2.60.120.40">
    <property type="match status" value="1"/>
</dbReference>
<dbReference type="InterPro" id="IPR001073">
    <property type="entry name" value="C1q_dom"/>
</dbReference>
<evidence type="ECO:0000259" key="5">
    <source>
        <dbReference type="PROSITE" id="PS50871"/>
    </source>
</evidence>
<accession>A0A8W8J6S9</accession>
<evidence type="ECO:0000313" key="7">
    <source>
        <dbReference type="Proteomes" id="UP000005408"/>
    </source>
</evidence>
<protein>
    <recommendedName>
        <fullName evidence="5">C1q domain-containing protein</fullName>
    </recommendedName>
</protein>
<dbReference type="InterPro" id="IPR008983">
    <property type="entry name" value="Tumour_necrosis_fac-like_dom"/>
</dbReference>
<feature type="domain" description="C1q" evidence="5">
    <location>
        <begin position="186"/>
        <end position="321"/>
    </location>
</feature>
<dbReference type="InterPro" id="IPR050822">
    <property type="entry name" value="Cerebellin_Synaptic_Org"/>
</dbReference>
<dbReference type="PROSITE" id="PS50871">
    <property type="entry name" value="C1Q"/>
    <property type="match status" value="1"/>
</dbReference>
<reference evidence="6" key="1">
    <citation type="submission" date="2022-08" db="UniProtKB">
        <authorList>
            <consortium name="EnsemblMetazoa"/>
        </authorList>
    </citation>
    <scope>IDENTIFICATION</scope>
    <source>
        <strain evidence="6">05x7-T-G4-1.051#20</strain>
    </source>
</reference>
<name>A0A8W8J6S9_MAGGI</name>
<evidence type="ECO:0000256" key="3">
    <source>
        <dbReference type="ARBA" id="ARBA00022729"/>
    </source>
</evidence>
<dbReference type="PANTHER" id="PTHR22923:SF116">
    <property type="entry name" value="C1Q DOMAIN-CONTAINING PROTEIN"/>
    <property type="match status" value="1"/>
</dbReference>
<keyword evidence="2" id="KW-0964">Secreted</keyword>
<proteinExistence type="predicted"/>
<keyword evidence="3" id="KW-0732">Signal</keyword>
<dbReference type="Proteomes" id="UP000005408">
    <property type="component" value="Unassembled WGS sequence"/>
</dbReference>
<feature type="coiled-coil region" evidence="4">
    <location>
        <begin position="95"/>
        <end position="122"/>
    </location>
</feature>
<evidence type="ECO:0000313" key="6">
    <source>
        <dbReference type="EnsemblMetazoa" id="G17533.1:cds"/>
    </source>
</evidence>
<dbReference type="SUPFAM" id="SSF49842">
    <property type="entry name" value="TNF-like"/>
    <property type="match status" value="1"/>
</dbReference>
<keyword evidence="4" id="KW-0175">Coiled coil</keyword>
<dbReference type="AlphaFoldDB" id="A0A8W8J6S9"/>
<evidence type="ECO:0000256" key="1">
    <source>
        <dbReference type="ARBA" id="ARBA00004613"/>
    </source>
</evidence>
<dbReference type="PRINTS" id="PR00007">
    <property type="entry name" value="COMPLEMNTC1Q"/>
</dbReference>
<dbReference type="SMART" id="SM00110">
    <property type="entry name" value="C1Q"/>
    <property type="match status" value="1"/>
</dbReference>
<dbReference type="EnsemblMetazoa" id="G17533.1">
    <property type="protein sequence ID" value="G17533.1:cds"/>
    <property type="gene ID" value="G17533"/>
</dbReference>
<sequence length="321" mass="36074">MDVDAIQKLTEKLNLLEQRLTREHPHLHNMKDKSLSNENSNIVNERWIRNMENRFEKLENTILEKNCDKKFHLLEETVMELSKQVKQQVLYNDRTERLEIIVRDQEKTIVQLRQEVMQIKQTGSAIQDFLVPTVGEHDKNGNTKDDIKNKSGITQRIGSTAASSGLRDIDSNKKRLLLPATQQPVTTPTIIAFYAYKAGDTPSITIQYPLVFDVVKTNNGNGYHPSTGTFIAPETGIYVFTWTIRESGNCFHSAQLMVNTSEIGIIHVHVGSGGDSEGTGVVVTHVNAGDDVYVRTNAYWNNCNIISNGAGRSSFAGWKLS</sequence>
<dbReference type="GO" id="GO:0005576">
    <property type="term" value="C:extracellular region"/>
    <property type="evidence" value="ECO:0007669"/>
    <property type="project" value="UniProtKB-SubCell"/>
</dbReference>
<dbReference type="Pfam" id="PF00386">
    <property type="entry name" value="C1q"/>
    <property type="match status" value="1"/>
</dbReference>
<evidence type="ECO:0000256" key="2">
    <source>
        <dbReference type="ARBA" id="ARBA00022525"/>
    </source>
</evidence>
<dbReference type="PANTHER" id="PTHR22923">
    <property type="entry name" value="CEREBELLIN-RELATED"/>
    <property type="match status" value="1"/>
</dbReference>
<comment type="subcellular location">
    <subcellularLocation>
        <location evidence="1">Secreted</location>
    </subcellularLocation>
</comment>
<organism evidence="6 7">
    <name type="scientific">Magallana gigas</name>
    <name type="common">Pacific oyster</name>
    <name type="synonym">Crassostrea gigas</name>
    <dbReference type="NCBI Taxonomy" id="29159"/>
    <lineage>
        <taxon>Eukaryota</taxon>
        <taxon>Metazoa</taxon>
        <taxon>Spiralia</taxon>
        <taxon>Lophotrochozoa</taxon>
        <taxon>Mollusca</taxon>
        <taxon>Bivalvia</taxon>
        <taxon>Autobranchia</taxon>
        <taxon>Pteriomorphia</taxon>
        <taxon>Ostreida</taxon>
        <taxon>Ostreoidea</taxon>
        <taxon>Ostreidae</taxon>
        <taxon>Magallana</taxon>
    </lineage>
</organism>
<evidence type="ECO:0000256" key="4">
    <source>
        <dbReference type="SAM" id="Coils"/>
    </source>
</evidence>
<keyword evidence="7" id="KW-1185">Reference proteome</keyword>